<organism evidence="3 4">
    <name type="scientific">Actinomadura citrea</name>
    <dbReference type="NCBI Taxonomy" id="46158"/>
    <lineage>
        <taxon>Bacteria</taxon>
        <taxon>Bacillati</taxon>
        <taxon>Actinomycetota</taxon>
        <taxon>Actinomycetes</taxon>
        <taxon>Streptosporangiales</taxon>
        <taxon>Thermomonosporaceae</taxon>
        <taxon>Actinomadura</taxon>
    </lineage>
</organism>
<dbReference type="Proteomes" id="UP000591272">
    <property type="component" value="Unassembled WGS sequence"/>
</dbReference>
<feature type="transmembrane region" description="Helical" evidence="2">
    <location>
        <begin position="396"/>
        <end position="413"/>
    </location>
</feature>
<evidence type="ECO:0008006" key="5">
    <source>
        <dbReference type="Google" id="ProtNLM"/>
    </source>
</evidence>
<comment type="caution">
    <text evidence="3">The sequence shown here is derived from an EMBL/GenBank/DDBJ whole genome shotgun (WGS) entry which is preliminary data.</text>
</comment>
<feature type="transmembrane region" description="Helical" evidence="2">
    <location>
        <begin position="471"/>
        <end position="491"/>
    </location>
</feature>
<feature type="transmembrane region" description="Helical" evidence="2">
    <location>
        <begin position="420"/>
        <end position="442"/>
    </location>
</feature>
<evidence type="ECO:0000313" key="4">
    <source>
        <dbReference type="Proteomes" id="UP000591272"/>
    </source>
</evidence>
<dbReference type="AlphaFoldDB" id="A0A7Y9KCP8"/>
<name>A0A7Y9KCP8_9ACTN</name>
<feature type="transmembrane region" description="Helical" evidence="2">
    <location>
        <begin position="363"/>
        <end position="384"/>
    </location>
</feature>
<accession>A0A7Y9KCP8</accession>
<feature type="transmembrane region" description="Helical" evidence="2">
    <location>
        <begin position="329"/>
        <end position="351"/>
    </location>
</feature>
<feature type="transmembrane region" description="Helical" evidence="2">
    <location>
        <begin position="498"/>
        <end position="518"/>
    </location>
</feature>
<dbReference type="EMBL" id="JACCBT010000001">
    <property type="protein sequence ID" value="NYE11258.1"/>
    <property type="molecule type" value="Genomic_DNA"/>
</dbReference>
<keyword evidence="2" id="KW-0812">Transmembrane</keyword>
<dbReference type="RefSeq" id="WP_179832652.1">
    <property type="nucleotide sequence ID" value="NZ_BMRD01000007.1"/>
</dbReference>
<reference evidence="3 4" key="1">
    <citation type="submission" date="2020-07" db="EMBL/GenBank/DDBJ databases">
        <title>Sequencing the genomes of 1000 actinobacteria strains.</title>
        <authorList>
            <person name="Klenk H.-P."/>
        </authorList>
    </citation>
    <scope>NUCLEOTIDE SEQUENCE [LARGE SCALE GENOMIC DNA]</scope>
    <source>
        <strain evidence="3 4">DSM 43461</strain>
    </source>
</reference>
<proteinExistence type="predicted"/>
<feature type="transmembrane region" description="Helical" evidence="2">
    <location>
        <begin position="61"/>
        <end position="79"/>
    </location>
</feature>
<feature type="transmembrane region" description="Helical" evidence="2">
    <location>
        <begin position="195"/>
        <end position="213"/>
    </location>
</feature>
<evidence type="ECO:0000256" key="2">
    <source>
        <dbReference type="SAM" id="Phobius"/>
    </source>
</evidence>
<keyword evidence="2" id="KW-0472">Membrane</keyword>
<feature type="transmembrane region" description="Helical" evidence="2">
    <location>
        <begin position="137"/>
        <end position="160"/>
    </location>
</feature>
<keyword evidence="2" id="KW-1133">Transmembrane helix</keyword>
<keyword evidence="4" id="KW-1185">Reference proteome</keyword>
<evidence type="ECO:0000256" key="1">
    <source>
        <dbReference type="SAM" id="MobiDB-lite"/>
    </source>
</evidence>
<feature type="transmembrane region" description="Helical" evidence="2">
    <location>
        <begin position="225"/>
        <end position="241"/>
    </location>
</feature>
<feature type="compositionally biased region" description="Low complexity" evidence="1">
    <location>
        <begin position="35"/>
        <end position="52"/>
    </location>
</feature>
<feature type="region of interest" description="Disordered" evidence="1">
    <location>
        <begin position="1"/>
        <end position="52"/>
    </location>
</feature>
<sequence length="628" mass="67439">MTLDGSSFPGSRRPARRAPVSTHTPQDAAPPDAPPGGAVARPPAFPADPVAAPPRADRRRWAWLFALGWVAQVAVRLWLASGQTVPVATPDESGYLFAARVLTGGPDADMSFGTVYRGGYPLLLTPAFWIGEGPVGVYRAALAINALVSAAMLPLAYLLLRRLAVRRRWSYVFAHVTALLPGVLFYSGFVLTDAILPVLVVGWLLLAHTWLTAPPPAGRRSSVRLTLAGAGASLLVAYAYACHTRGAILLLVHAALLGAALVFRWRTWRAVAAATLALAAATATGMLLNRSLLPHMYPQGDNDLGGNVVKRLTTLDGWGWTLSLGTGQVWYQSVATGGVAALGLVAVAFLAVRRTTPGPLRALALAVAALVAGIAFATSAALPVEYRIGNYVYGRYLASVTPALFAVGVAVLMRASRRTLLWAAGTAAVLTVVAACVVQWYAGDLLTRYTYTAYDFPETSFLTWDWTAFHLWRATLAGLGLLALSAASVLLRPRRTNGPLLLAGLLAVVAVAMCVTATERIAQPLVRAETAYTDLRGSVDLTKQRSIAVDWNIWWTIRLSQYYWAWWGDGRVFDARWTAPPQDADMIVLAWPKNAPPTASWPKGAPPGWRVVASRRTVEGDWVAWLRG</sequence>
<protein>
    <recommendedName>
        <fullName evidence="5">4-amino-4-deoxy-L-arabinose transferase</fullName>
    </recommendedName>
</protein>
<evidence type="ECO:0000313" key="3">
    <source>
        <dbReference type="EMBL" id="NYE11258.1"/>
    </source>
</evidence>
<gene>
    <name evidence="3" type="ORF">BJ999_001554</name>
</gene>
<feature type="transmembrane region" description="Helical" evidence="2">
    <location>
        <begin position="247"/>
        <end position="263"/>
    </location>
</feature>
<feature type="transmembrane region" description="Helical" evidence="2">
    <location>
        <begin position="270"/>
        <end position="288"/>
    </location>
</feature>
<feature type="transmembrane region" description="Helical" evidence="2">
    <location>
        <begin position="172"/>
        <end position="189"/>
    </location>
</feature>